<dbReference type="InterPro" id="IPR020471">
    <property type="entry name" value="AKR"/>
</dbReference>
<protein>
    <recommendedName>
        <fullName evidence="7">2-dehydropantolactone reductase</fullName>
        <ecNumber evidence="6">1.1.1.358</ecNumber>
    </recommendedName>
    <alternativeName>
        <fullName evidence="7">2-dehydropantolactone reductase</fullName>
    </alternativeName>
    <alternativeName>
        <fullName evidence="8">Ketopantoyl-lactone reductase</fullName>
    </alternativeName>
</protein>
<dbReference type="HOGENOM" id="CLU_023205_0_0_1"/>
<comment type="catalytic activity">
    <reaction evidence="5">
        <text>isatin + NADPH + H(+) = 3-hydroxyindolin-2-one + NADP(+)</text>
        <dbReference type="Rhea" id="RHEA:68608"/>
        <dbReference type="ChEBI" id="CHEBI:15378"/>
        <dbReference type="ChEBI" id="CHEBI:27539"/>
        <dbReference type="ChEBI" id="CHEBI:28536"/>
        <dbReference type="ChEBI" id="CHEBI:57783"/>
        <dbReference type="ChEBI" id="CHEBI:58349"/>
    </reaction>
</comment>
<evidence type="ECO:0000256" key="5">
    <source>
        <dbReference type="ARBA" id="ARBA00051098"/>
    </source>
</evidence>
<dbReference type="InterPro" id="IPR018170">
    <property type="entry name" value="Aldo/ket_reductase_CS"/>
</dbReference>
<dbReference type="CDD" id="cd19071">
    <property type="entry name" value="AKR_AKR1-5-like"/>
    <property type="match status" value="1"/>
</dbReference>
<keyword evidence="14" id="KW-1185">Reference proteome</keyword>
<evidence type="ECO:0000256" key="11">
    <source>
        <dbReference type="PIRSR" id="PIRSR000097-3"/>
    </source>
</evidence>
<dbReference type="AlphaFoldDB" id="G3B075"/>
<evidence type="ECO:0000256" key="7">
    <source>
        <dbReference type="ARBA" id="ARBA00079693"/>
    </source>
</evidence>
<evidence type="ECO:0000256" key="10">
    <source>
        <dbReference type="PIRSR" id="PIRSR000097-2"/>
    </source>
</evidence>
<feature type="site" description="Lowers pKa of active site Tyr" evidence="11">
    <location>
        <position position="76"/>
    </location>
</feature>
<evidence type="ECO:0000256" key="8">
    <source>
        <dbReference type="ARBA" id="ARBA00081322"/>
    </source>
</evidence>
<comment type="catalytic activity">
    <reaction evidence="4">
        <text>(R)-pantolactone + NADP(+) = 2-dehydropantolactone + NADPH + H(+)</text>
        <dbReference type="Rhea" id="RHEA:18981"/>
        <dbReference type="ChEBI" id="CHEBI:15378"/>
        <dbReference type="ChEBI" id="CHEBI:16719"/>
        <dbReference type="ChEBI" id="CHEBI:18395"/>
        <dbReference type="ChEBI" id="CHEBI:57783"/>
        <dbReference type="ChEBI" id="CHEBI:58349"/>
        <dbReference type="EC" id="1.1.1.358"/>
    </reaction>
</comment>
<evidence type="ECO:0000259" key="12">
    <source>
        <dbReference type="Pfam" id="PF00248"/>
    </source>
</evidence>
<evidence type="ECO:0000313" key="14">
    <source>
        <dbReference type="Proteomes" id="UP000000707"/>
    </source>
</evidence>
<dbReference type="GeneID" id="18246803"/>
<dbReference type="KEGG" id="cten:18246803"/>
<proteinExistence type="inferred from homology"/>
<feature type="domain" description="NADP-dependent oxidoreductase" evidence="12">
    <location>
        <begin position="35"/>
        <end position="271"/>
    </location>
</feature>
<evidence type="ECO:0000256" key="2">
    <source>
        <dbReference type="ARBA" id="ARBA00022857"/>
    </source>
</evidence>
<name>G3B075_CANTC</name>
<evidence type="ECO:0000256" key="9">
    <source>
        <dbReference type="PIRSR" id="PIRSR000097-1"/>
    </source>
</evidence>
<dbReference type="PROSITE" id="PS00798">
    <property type="entry name" value="ALDOKETO_REDUCTASE_1"/>
    <property type="match status" value="1"/>
</dbReference>
<sequence>MTELTTNTQTLLLNDGHRIPQVGFGAMRVPKEGILDALNAGYRLLDTATIYKNEQDVGDAIRQSGIPREQLFVVTKLWNTDHKRVEAALDESLKKLGLEYVDLYLIHWPWSEIEGTDHEVYTDWTFVDTYKALQKVYKTTGKIRSLGVSNFTIAQLEQLSSDKDIDVVPAVNQIEAHPLLTQPKLMAYLESKNILAQAYSPLGGSGNFLFKYKEVTDMASRYGVTPAQLLISWGVQRRTVVIPRSATRSRIESNIRTFTLKDADFEALNTLSDTYGVIRNNDTWRFTPGEE</sequence>
<feature type="binding site" evidence="10">
    <location>
        <position position="107"/>
    </location>
    <ligand>
        <name>substrate</name>
    </ligand>
</feature>
<dbReference type="SUPFAM" id="SSF51430">
    <property type="entry name" value="NAD(P)-linked oxidoreductase"/>
    <property type="match status" value="1"/>
</dbReference>
<evidence type="ECO:0000256" key="4">
    <source>
        <dbReference type="ARBA" id="ARBA00050878"/>
    </source>
</evidence>
<dbReference type="PANTHER" id="PTHR43827:SF3">
    <property type="entry name" value="NADP-DEPENDENT OXIDOREDUCTASE DOMAIN-CONTAINING PROTEIN"/>
    <property type="match status" value="1"/>
</dbReference>
<comment type="similarity">
    <text evidence="1">Belongs to the aldo/keto reductase family.</text>
</comment>
<dbReference type="InterPro" id="IPR036812">
    <property type="entry name" value="NAD(P)_OxRdtase_dom_sf"/>
</dbReference>
<evidence type="ECO:0000313" key="13">
    <source>
        <dbReference type="EMBL" id="EGV65337.1"/>
    </source>
</evidence>
<dbReference type="GO" id="GO:0042180">
    <property type="term" value="P:ketone metabolic process"/>
    <property type="evidence" value="ECO:0007669"/>
    <property type="project" value="UniProtKB-ARBA"/>
</dbReference>
<evidence type="ECO:0000256" key="1">
    <source>
        <dbReference type="ARBA" id="ARBA00007905"/>
    </source>
</evidence>
<feature type="active site" description="Proton donor" evidence="9">
    <location>
        <position position="51"/>
    </location>
</feature>
<reference evidence="13 14" key="1">
    <citation type="journal article" date="2011" name="Proc. Natl. Acad. Sci. U.S.A.">
        <title>Comparative genomics of xylose-fermenting fungi for enhanced biofuel production.</title>
        <authorList>
            <person name="Wohlbach D.J."/>
            <person name="Kuo A."/>
            <person name="Sato T.K."/>
            <person name="Potts K.M."/>
            <person name="Salamov A.A."/>
            <person name="LaButti K.M."/>
            <person name="Sun H."/>
            <person name="Clum A."/>
            <person name="Pangilinan J.L."/>
            <person name="Lindquist E.A."/>
            <person name="Lucas S."/>
            <person name="Lapidus A."/>
            <person name="Jin M."/>
            <person name="Gunawan C."/>
            <person name="Balan V."/>
            <person name="Dale B.E."/>
            <person name="Jeffries T.W."/>
            <person name="Zinkel R."/>
            <person name="Barry K.W."/>
            <person name="Grigoriev I.V."/>
            <person name="Gasch A.P."/>
        </authorList>
    </citation>
    <scope>NUCLEOTIDE SEQUENCE [LARGE SCALE GENOMIC DNA]</scope>
    <source>
        <strain evidence="14">ATCC 10573 / BCRC 21748 / CBS 615 / JCM 9827 / NBRC 10315 / NRRL Y-1498 / VKM Y-70</strain>
    </source>
</reference>
<dbReference type="Gene3D" id="3.20.20.100">
    <property type="entry name" value="NADP-dependent oxidoreductase domain"/>
    <property type="match status" value="1"/>
</dbReference>
<dbReference type="PIRSF" id="PIRSF000097">
    <property type="entry name" value="AKR"/>
    <property type="match status" value="1"/>
</dbReference>
<evidence type="ECO:0000256" key="6">
    <source>
        <dbReference type="ARBA" id="ARBA00066965"/>
    </source>
</evidence>
<dbReference type="Proteomes" id="UP000000707">
    <property type="component" value="Unassembled WGS sequence"/>
</dbReference>
<organism evidence="14">
    <name type="scientific">Candida tenuis (strain ATCC 10573 / BCRC 21748 / CBS 615 / JCM 9827 / NBRC 10315 / NRRL Y-1498 / VKM Y-70)</name>
    <name type="common">Yeast</name>
    <name type="synonym">Yamadazyma tenuis</name>
    <dbReference type="NCBI Taxonomy" id="590646"/>
    <lineage>
        <taxon>Eukaryota</taxon>
        <taxon>Fungi</taxon>
        <taxon>Dikarya</taxon>
        <taxon>Ascomycota</taxon>
        <taxon>Saccharomycotina</taxon>
        <taxon>Pichiomycetes</taxon>
        <taxon>Debaryomycetaceae</taxon>
        <taxon>Yamadazyma</taxon>
    </lineage>
</organism>
<dbReference type="PANTHER" id="PTHR43827">
    <property type="entry name" value="2,5-DIKETO-D-GLUCONIC ACID REDUCTASE"/>
    <property type="match status" value="1"/>
</dbReference>
<keyword evidence="3" id="KW-0560">Oxidoreductase</keyword>
<dbReference type="PRINTS" id="PR00069">
    <property type="entry name" value="ALDKETRDTASE"/>
</dbReference>
<dbReference type="Pfam" id="PF00248">
    <property type="entry name" value="Aldo_ket_red"/>
    <property type="match status" value="1"/>
</dbReference>
<dbReference type="GO" id="GO:0047011">
    <property type="term" value="F:2-dehydropantolactone reductase (A-specific) activity"/>
    <property type="evidence" value="ECO:0007669"/>
    <property type="project" value="UniProtKB-ARBA"/>
</dbReference>
<dbReference type="FunFam" id="3.20.20.100:FF:000002">
    <property type="entry name" value="2,5-diketo-D-gluconic acid reductase A"/>
    <property type="match status" value="1"/>
</dbReference>
<accession>G3B075</accession>
<dbReference type="OrthoDB" id="416253at2759"/>
<dbReference type="eggNOG" id="KOG1577">
    <property type="taxonomic scope" value="Eukaryota"/>
</dbReference>
<dbReference type="EC" id="1.1.1.358" evidence="6"/>
<dbReference type="InterPro" id="IPR023210">
    <property type="entry name" value="NADP_OxRdtase_dom"/>
</dbReference>
<keyword evidence="2" id="KW-0521">NADP</keyword>
<evidence type="ECO:0000256" key="3">
    <source>
        <dbReference type="ARBA" id="ARBA00023002"/>
    </source>
</evidence>
<dbReference type="STRING" id="590646.G3B075"/>
<gene>
    <name evidence="13" type="ORF">CANTEDRAFT_113054</name>
</gene>
<dbReference type="EMBL" id="GL996514">
    <property type="protein sequence ID" value="EGV65337.1"/>
    <property type="molecule type" value="Genomic_DNA"/>
</dbReference>